<dbReference type="RefSeq" id="WP_092206929.1">
    <property type="nucleotide sequence ID" value="NZ_FOVN01000002.1"/>
</dbReference>
<proteinExistence type="predicted"/>
<accession>A0A1I5AM99</accession>
<organism evidence="3 4">
    <name type="scientific">Bizionia echini</name>
    <dbReference type="NCBI Taxonomy" id="649333"/>
    <lineage>
        <taxon>Bacteria</taxon>
        <taxon>Pseudomonadati</taxon>
        <taxon>Bacteroidota</taxon>
        <taxon>Flavobacteriia</taxon>
        <taxon>Flavobacteriales</taxon>
        <taxon>Flavobacteriaceae</taxon>
        <taxon>Bizionia</taxon>
    </lineage>
</organism>
<feature type="signal peptide" evidence="1">
    <location>
        <begin position="1"/>
        <end position="18"/>
    </location>
</feature>
<dbReference type="PANTHER" id="PTHR36919:SF3">
    <property type="entry name" value="BLL5882 PROTEIN"/>
    <property type="match status" value="1"/>
</dbReference>
<evidence type="ECO:0000259" key="2">
    <source>
        <dbReference type="Pfam" id="PF09917"/>
    </source>
</evidence>
<dbReference type="Gene3D" id="2.40.128.520">
    <property type="match status" value="1"/>
</dbReference>
<name>A0A1I5AM99_9FLAO</name>
<feature type="domain" description="DUF2147" evidence="2">
    <location>
        <begin position="23"/>
        <end position="137"/>
    </location>
</feature>
<keyword evidence="4" id="KW-1185">Reference proteome</keyword>
<sequence>MKNIFALIILLFSVSSHAQTIIGQWETYDDKTKEKKAIVDIYKENDMYFGKIIKTFIGPKNALCLKCEGSKKDEPMIGLVIMEHIKKNGDEFDGGTILDPETGDVYKCNLKLINKNKLEVRGFIGISIIGRTQIWKRKT</sequence>
<dbReference type="STRING" id="649333.SAMN04487989_102142"/>
<protein>
    <submittedName>
        <fullName evidence="3">Uncharacterized conserved protein, DUF2147 family</fullName>
    </submittedName>
</protein>
<reference evidence="4" key="1">
    <citation type="submission" date="2016-10" db="EMBL/GenBank/DDBJ databases">
        <authorList>
            <person name="Varghese N."/>
            <person name="Submissions S."/>
        </authorList>
    </citation>
    <scope>NUCLEOTIDE SEQUENCE [LARGE SCALE GENOMIC DNA]</scope>
    <source>
        <strain evidence="4">DSM 23925</strain>
    </source>
</reference>
<dbReference type="Pfam" id="PF09917">
    <property type="entry name" value="DUF2147"/>
    <property type="match status" value="1"/>
</dbReference>
<feature type="chain" id="PRO_5011544255" evidence="1">
    <location>
        <begin position="19"/>
        <end position="139"/>
    </location>
</feature>
<keyword evidence="1" id="KW-0732">Signal</keyword>
<evidence type="ECO:0000313" key="4">
    <source>
        <dbReference type="Proteomes" id="UP000198705"/>
    </source>
</evidence>
<dbReference type="Proteomes" id="UP000198705">
    <property type="component" value="Unassembled WGS sequence"/>
</dbReference>
<gene>
    <name evidence="3" type="ORF">SAMN04487989_102142</name>
</gene>
<dbReference type="InterPro" id="IPR019223">
    <property type="entry name" value="DUF2147"/>
</dbReference>
<dbReference type="EMBL" id="FOVN01000002">
    <property type="protein sequence ID" value="SFN63329.1"/>
    <property type="molecule type" value="Genomic_DNA"/>
</dbReference>
<dbReference type="OrthoDB" id="9814399at2"/>
<dbReference type="PANTHER" id="PTHR36919">
    <property type="entry name" value="BLR1215 PROTEIN"/>
    <property type="match status" value="1"/>
</dbReference>
<evidence type="ECO:0000313" key="3">
    <source>
        <dbReference type="EMBL" id="SFN63329.1"/>
    </source>
</evidence>
<evidence type="ECO:0000256" key="1">
    <source>
        <dbReference type="SAM" id="SignalP"/>
    </source>
</evidence>
<dbReference type="AlphaFoldDB" id="A0A1I5AM99"/>